<evidence type="ECO:0000313" key="3">
    <source>
        <dbReference type="Proteomes" id="UP001149813"/>
    </source>
</evidence>
<dbReference type="Pfam" id="PF03637">
    <property type="entry name" value="Mob1_phocein"/>
    <property type="match status" value="1"/>
</dbReference>
<reference evidence="2" key="1">
    <citation type="submission" date="2022-07" db="EMBL/GenBank/DDBJ databases">
        <title>Phylogenomic reconstructions and comparative analyses of Kickxellomycotina fungi.</title>
        <authorList>
            <person name="Reynolds N.K."/>
            <person name="Stajich J.E."/>
            <person name="Barry K."/>
            <person name="Grigoriev I.V."/>
            <person name="Crous P."/>
            <person name="Smith M.E."/>
        </authorList>
    </citation>
    <scope>NUCLEOTIDE SEQUENCE</scope>
    <source>
        <strain evidence="2">NBRC 32514</strain>
    </source>
</reference>
<dbReference type="OrthoDB" id="8170117at2759"/>
<accession>A0A9W7XSD8</accession>
<keyword evidence="1" id="KW-0479">Metal-binding</keyword>
<dbReference type="InterPro" id="IPR005301">
    <property type="entry name" value="MOB_kinase_act_fam"/>
</dbReference>
<organism evidence="2 3">
    <name type="scientific">Coemansia erecta</name>
    <dbReference type="NCBI Taxonomy" id="147472"/>
    <lineage>
        <taxon>Eukaryota</taxon>
        <taxon>Fungi</taxon>
        <taxon>Fungi incertae sedis</taxon>
        <taxon>Zoopagomycota</taxon>
        <taxon>Kickxellomycotina</taxon>
        <taxon>Kickxellomycetes</taxon>
        <taxon>Kickxellales</taxon>
        <taxon>Kickxellaceae</taxon>
        <taxon>Coemansia</taxon>
    </lineage>
</organism>
<keyword evidence="1" id="KW-0862">Zinc</keyword>
<feature type="binding site" evidence="1">
    <location>
        <position position="107"/>
    </location>
    <ligand>
        <name>Zn(2+)</name>
        <dbReference type="ChEBI" id="CHEBI:29105"/>
    </ligand>
</feature>
<dbReference type="Gene3D" id="1.20.140.30">
    <property type="entry name" value="MOB kinase activator"/>
    <property type="match status" value="1"/>
</dbReference>
<dbReference type="EMBL" id="JANBOJ010000335">
    <property type="protein sequence ID" value="KAJ1719819.1"/>
    <property type="molecule type" value="Genomic_DNA"/>
</dbReference>
<dbReference type="AlphaFoldDB" id="A0A9W7XSD8"/>
<gene>
    <name evidence="2" type="primary">MOB1</name>
    <name evidence="2" type="ORF">LPJ53_005472</name>
</gene>
<feature type="binding site" evidence="1">
    <location>
        <position position="185"/>
    </location>
    <ligand>
        <name>Zn(2+)</name>
        <dbReference type="ChEBI" id="CHEBI:29105"/>
    </ligand>
</feature>
<comment type="caution">
    <text evidence="2">The sequence shown here is derived from an EMBL/GenBank/DDBJ whole genome shotgun (WGS) entry which is preliminary data.</text>
</comment>
<protein>
    <submittedName>
        <fullName evidence="2">Mitotic exit network component</fullName>
    </submittedName>
</protein>
<proteinExistence type="predicted"/>
<name>A0A9W7XSD8_9FUNG</name>
<keyword evidence="3" id="KW-1185">Reference proteome</keyword>
<evidence type="ECO:0000313" key="2">
    <source>
        <dbReference type="EMBL" id="KAJ1719819.1"/>
    </source>
</evidence>
<feature type="binding site" evidence="1">
    <location>
        <position position="190"/>
    </location>
    <ligand>
        <name>Zn(2+)</name>
        <dbReference type="ChEBI" id="CHEBI:29105"/>
    </ligand>
</feature>
<dbReference type="InterPro" id="IPR036703">
    <property type="entry name" value="MOB_kinase_act_sf"/>
</dbReference>
<evidence type="ECO:0000256" key="1">
    <source>
        <dbReference type="PIRSR" id="PIRSR605301-1"/>
    </source>
</evidence>
<feature type="binding site" evidence="1">
    <location>
        <position position="102"/>
    </location>
    <ligand>
        <name>Zn(2+)</name>
        <dbReference type="ChEBI" id="CHEBI:29105"/>
    </ligand>
</feature>
<dbReference type="SMART" id="SM01388">
    <property type="entry name" value="Mob1_phocein"/>
    <property type="match status" value="1"/>
</dbReference>
<dbReference type="PANTHER" id="PTHR22599">
    <property type="entry name" value="MPS ONE BINDER KINASE ACTIVATOR-LIKE MOB"/>
    <property type="match status" value="1"/>
</dbReference>
<dbReference type="Proteomes" id="UP001149813">
    <property type="component" value="Unassembled WGS sequence"/>
</dbReference>
<dbReference type="SUPFAM" id="SSF101152">
    <property type="entry name" value="Mob1/phocein"/>
    <property type="match status" value="1"/>
</dbReference>
<sequence length="236" mass="26642">MNFLGLWARGMTSRPNRRALDSIAINNAASDGSGANSRGASNNPGSVQYQLRQYAESTLGKASLHEAVLLPEGESLDEWVACHIVDFYNHINMLFMSISHHCTDESCPTMCAGEAYTYRWRDGVTYKDPTLVSANMYVKLLMKWVDAQLDDTTLFPVDLAVPFPPGFRNDVATQILRRMLRVYAHLYWHHYPQVCQVGLATMLNTSFTHFTLFVTKYKLVNDTELQAVKDVIKILA</sequence>